<dbReference type="InterPro" id="IPR015500">
    <property type="entry name" value="Peptidase_S8_subtilisin-rel"/>
</dbReference>
<feature type="active site" description="Charge relay system" evidence="7">
    <location>
        <position position="246"/>
    </location>
</feature>
<dbReference type="GO" id="GO:0006508">
    <property type="term" value="P:proteolysis"/>
    <property type="evidence" value="ECO:0007669"/>
    <property type="project" value="UniProtKB-KW"/>
</dbReference>
<dbReference type="InterPro" id="IPR000859">
    <property type="entry name" value="CUB_dom"/>
</dbReference>
<dbReference type="PRINTS" id="PR00723">
    <property type="entry name" value="SUBTILISIN"/>
</dbReference>
<dbReference type="GO" id="GO:0005975">
    <property type="term" value="P:carbohydrate metabolic process"/>
    <property type="evidence" value="ECO:0007669"/>
    <property type="project" value="UniProtKB-ARBA"/>
</dbReference>
<accession>A0A085ZZN5</accession>
<dbReference type="PROSITE" id="PS00138">
    <property type="entry name" value="SUBTILASE_SER"/>
    <property type="match status" value="1"/>
</dbReference>
<evidence type="ECO:0000313" key="13">
    <source>
        <dbReference type="Proteomes" id="UP000198424"/>
    </source>
</evidence>
<dbReference type="EMBL" id="JPRM01000044">
    <property type="protein sequence ID" value="KFF09899.1"/>
    <property type="molecule type" value="Genomic_DNA"/>
</dbReference>
<name>A0A085ZZN5_FLAHY</name>
<gene>
    <name evidence="11" type="ORF">B0A62_24040</name>
    <name evidence="10" type="ORF">IW20_22165</name>
</gene>
<evidence type="ECO:0000256" key="8">
    <source>
        <dbReference type="SAM" id="SignalP"/>
    </source>
</evidence>
<dbReference type="GO" id="GO:0004252">
    <property type="term" value="F:serine-type endopeptidase activity"/>
    <property type="evidence" value="ECO:0007669"/>
    <property type="project" value="UniProtKB-UniRule"/>
</dbReference>
<evidence type="ECO:0000259" key="9">
    <source>
        <dbReference type="PROSITE" id="PS01180"/>
    </source>
</evidence>
<feature type="domain" description="CUB" evidence="9">
    <location>
        <begin position="1120"/>
        <end position="1226"/>
    </location>
</feature>
<dbReference type="Pfam" id="PF16403">
    <property type="entry name" value="Bact_surface_Ig-like"/>
    <property type="match status" value="1"/>
</dbReference>
<dbReference type="OrthoDB" id="9792152at2"/>
<dbReference type="eggNOG" id="COG2931">
    <property type="taxonomic scope" value="Bacteria"/>
</dbReference>
<dbReference type="Gene3D" id="2.60.120.380">
    <property type="match status" value="1"/>
</dbReference>
<dbReference type="eggNOG" id="COG1361">
    <property type="taxonomic scope" value="Bacteria"/>
</dbReference>
<dbReference type="InterPro" id="IPR023828">
    <property type="entry name" value="Peptidase_S8_Ser-AS"/>
</dbReference>
<keyword evidence="4 7" id="KW-0378">Hydrolase</keyword>
<feature type="active site" description="Charge relay system" evidence="7">
    <location>
        <position position="270"/>
    </location>
</feature>
<evidence type="ECO:0000256" key="6">
    <source>
        <dbReference type="ARBA" id="ARBA00023157"/>
    </source>
</evidence>
<evidence type="ECO:0000256" key="2">
    <source>
        <dbReference type="ARBA" id="ARBA00022670"/>
    </source>
</evidence>
<dbReference type="InterPro" id="IPR036852">
    <property type="entry name" value="Peptidase_S8/S53_dom_sf"/>
</dbReference>
<reference evidence="10 12" key="1">
    <citation type="submission" date="2014-07" db="EMBL/GenBank/DDBJ databases">
        <title>Genome of Flavobacterium hydatis DSM 2063.</title>
        <authorList>
            <person name="Pipes S.E."/>
            <person name="Stropko S.J."/>
            <person name="Newman J.D."/>
        </authorList>
    </citation>
    <scope>NUCLEOTIDE SEQUENCE [LARGE SCALE GENOMIC DNA]</scope>
    <source>
        <strain evidence="10 12">DSM 2063</strain>
    </source>
</reference>
<sequence>MKKKLLSLIMMFFVITSWSQSISEKDFSISVNGNKISTSANFKQQIKELKKTTSKQSPKTEYTLLQFTKIPSADEQQKLKRQGITLLSYLSNNAYYAAISPEFYSKGTVPDNIRTAITIDSKYKLDQEITNGVIPDYAQAGNSIKVTVSYFKGVDANIISQDLTSLFVKSSKIIESFNEVYLEASKEKLEEIAKLNWVQNIELVPPPVESDNLPGVTSHKANVLGSSIAGLGYGLTGKGVKVGIWDGNLEEHKDHTGRVTRKEYESNSSHGEHVSGTVGGAGLLDPRAKGMAPEVKMYGWNFNTQSNGLTNYQERVLSVQQDDIEITSNSYGINLTSGFNTFRYNNGDRGDDDVTVMYPYLLNIYSNGNAQTAYPGGFNTSTKNSKNALHVAANDPNDLISSYSSFGPTLDGRLVPQIAAVGTDVYSLDYSNSYQVMSGTSMATPGTTGTVALLYERYKNIYGTRPLASLMKALVANTAKDVGNPGPDYKYGFGNLNGLRAVKVIDKNMFYTASVANGATYEKDIVVPAGLVTLKVMLAYSDTGATPGSALIQINDLDIKIVKDGVTTLPWVLNPTTPNANATRGVDNLNNIEQITLDNPAPGTYKIIVAGTKIPLLPTQEFSVVYDYVAPELILTYPIGGEKFNTESTEYIRWDYEGESKNFTIEYSVDGGVNYSIIAANVPSAARNFAWKVPAGIVANAKIRISAGTKTDASKEVFNIITEPKNLVIAPAVCGASSYKMDWDPIAGAKYEVLKMNGYKFDVVATVTSPTYTFANVAVGEDNWFSVRTVDIATGIVSERVRAVNVEPVSQPVLNAASLPFLEEFTNRKATNYVFSKGRTGEVKYEYVNAQFLDGVKMAGSAGTALAPWVTSPKNNLAFTNNPDYIKKVTFCDIDATSLAGKALRLKFFLEWANVTQAGVDKNLFRVTVNGIPVLSHENQDVYGEDPSYSDKELTYDLSAYAGTTFSVAFETVSDNDFVATNSGNVYGATYIDNVEIFEATATDLALSSFTPNTGFTATETVQVKVFNNSPVAVSNIPVSYKINNAAAVVETIAGPVAPLSEVTYNFTQKADFSVPGLYAVVANVDYPGDVVPDNNTLTKNVNNTGSDIAMGSSANVTTCSAAFTDSGTRYGNYADNLTQTMTFKPGTVGSSIKVDFEAFDVEADYDYLYVYNGPAVSAGTLIGTFTGNTLPSSLTSTAVGGELTFRFTSDGGVTEAGWVAAITCVTKPIVNDASVVSIVTPEVLGKKSSTHDVTIRVSNLGPVALANYPVFYQIGEGAKVIETVTAIAPYSTVNFTFAAKADLSIVDATYIIKSGVDLADDNAANDVIVKTVYNKNDLPTHTNTDGYAISKLKWNDVINTSGTTAYSDFKSIKIPVYAGFTYQPEVTIIKTDTPITRDQTANVGVFTMMVIDLNGDGNLTDEFYAGNFWVNTTTTGAAPLIPSTMSTHYFRNFSTLTGGLTIPVGTTAGEKLMRIVHMYRSSGEYYNVNLGPTINGLTSSRSDFEVEEYTINVLPFTAADASVERVIAPVKPGNAPVTVSASLRNYSTTPISNFPVAYKINGANEVVQNFTGTIAAGGTANFIFTVKADLGAPGDYTIDVSTKLVGDTDATNDSKSVTLSHAANFAKNVTGTFDGVNDFVKTDNTPALNLTNNYTFEAWINQKQPSVFARVIDKSTVLAFIHNTANLTLYKENSLVLSITTATGSYAINTGLNSIKQNTWHHIAFSVSAANVYTVYIDGVSVPYTSTGTAAAASSNATAAAYFGNNAGLARGLNGNIDEIRIWAGVRNQATINANATTKYIGNEPGLLAYYSFSEGDKQFVFDSTISDNTAVVTNADTNGQGEGKFWNVPVLLQKVDFVNQLSSSYDAATKTYSILLNDGADITAAVANLSIGMKSIAKVNGVTQVSGITPNDYTNPVTLTVEGVGFNTGIIETYTIKVLTGLSNESKLLSYDFKTASNPGLAQEINTDIVGSNATKTLSFGTDVSNLIADFSVSPGAELYIDGVKQLNSKAVVSDYTNSFLVSVVSENKLSKTNYTVTLNANNPDANIIAYSVANQIGTSVIDPVLKTVKVFVNNNANLSVLVPVFQVSDFATLRIGTYFQNSGVTTLNYTLPIVYNVTAQNGTIENWTVTIEKAKPIITLLGNAVVSLDKGCPYVEAGFTALDNLNVDITPGVIVTGTVDVTTPGQYILTYTVRDALLNETVVTRTINVSSTVCTLGVPTNTIDGFVIYPNPVKDGKVYVQTTSTSKKNIRISDMSGKIVFTVQTENKELNVHSLPTGVYIIKVEQEGNTSTQKLIIE</sequence>
<dbReference type="SUPFAM" id="SSF49899">
    <property type="entry name" value="Concanavalin A-like lectins/glucanases"/>
    <property type="match status" value="1"/>
</dbReference>
<dbReference type="SMART" id="SM00042">
    <property type="entry name" value="CUB"/>
    <property type="match status" value="1"/>
</dbReference>
<dbReference type="SUPFAM" id="SSF49854">
    <property type="entry name" value="Spermadhesin, CUB domain"/>
    <property type="match status" value="1"/>
</dbReference>
<dbReference type="InterPro" id="IPR000209">
    <property type="entry name" value="Peptidase_S8/S53_dom"/>
</dbReference>
<feature type="chain" id="PRO_5001801875" evidence="8">
    <location>
        <begin position="20"/>
        <end position="2301"/>
    </location>
</feature>
<evidence type="ECO:0000313" key="10">
    <source>
        <dbReference type="EMBL" id="KFF09899.1"/>
    </source>
</evidence>
<dbReference type="Gene3D" id="2.60.40.2340">
    <property type="match status" value="3"/>
</dbReference>
<evidence type="ECO:0000313" key="12">
    <source>
        <dbReference type="Proteomes" id="UP000028712"/>
    </source>
</evidence>
<dbReference type="Gene3D" id="2.60.120.290">
    <property type="entry name" value="Spermadhesin, CUB domain"/>
    <property type="match status" value="1"/>
</dbReference>
<dbReference type="PROSITE" id="PS01180">
    <property type="entry name" value="CUB"/>
    <property type="match status" value="1"/>
</dbReference>
<evidence type="ECO:0000256" key="5">
    <source>
        <dbReference type="ARBA" id="ARBA00022825"/>
    </source>
</evidence>
<comment type="similarity">
    <text evidence="1 7">Belongs to the peptidase S8 family.</text>
</comment>
<dbReference type="SUPFAM" id="SSF49785">
    <property type="entry name" value="Galactose-binding domain-like"/>
    <property type="match status" value="1"/>
</dbReference>
<keyword evidence="13" id="KW-1185">Reference proteome</keyword>
<dbReference type="eggNOG" id="COG4935">
    <property type="taxonomic scope" value="Bacteria"/>
</dbReference>
<feature type="active site" description="Charge relay system" evidence="7">
    <location>
        <position position="441"/>
    </location>
</feature>
<dbReference type="eggNOG" id="COG3391">
    <property type="taxonomic scope" value="Bacteria"/>
</dbReference>
<evidence type="ECO:0000256" key="3">
    <source>
        <dbReference type="ARBA" id="ARBA00022729"/>
    </source>
</evidence>
<keyword evidence="2 7" id="KW-0645">Protease</keyword>
<dbReference type="PANTHER" id="PTHR43806:SF11">
    <property type="entry name" value="CEREVISIN-RELATED"/>
    <property type="match status" value="1"/>
</dbReference>
<dbReference type="InterPro" id="IPR013783">
    <property type="entry name" value="Ig-like_fold"/>
</dbReference>
<dbReference type="Gene3D" id="3.40.50.200">
    <property type="entry name" value="Peptidase S8/S53 domain"/>
    <property type="match status" value="1"/>
</dbReference>
<dbReference type="Gene3D" id="2.60.40.10">
    <property type="entry name" value="Immunoglobulins"/>
    <property type="match status" value="1"/>
</dbReference>
<evidence type="ECO:0000313" key="11">
    <source>
        <dbReference type="EMBL" id="OXA85804.1"/>
    </source>
</evidence>
<dbReference type="Pfam" id="PF00082">
    <property type="entry name" value="Peptidase_S8"/>
    <property type="match status" value="1"/>
</dbReference>
<dbReference type="InterPro" id="IPR035914">
    <property type="entry name" value="Sperma_CUB_dom_sf"/>
</dbReference>
<dbReference type="GO" id="GO:0004553">
    <property type="term" value="F:hydrolase activity, hydrolyzing O-glycosyl compounds"/>
    <property type="evidence" value="ECO:0007669"/>
    <property type="project" value="UniProtKB-ARBA"/>
</dbReference>
<dbReference type="Pfam" id="PF13385">
    <property type="entry name" value="Laminin_G_3"/>
    <property type="match status" value="1"/>
</dbReference>
<dbReference type="EMBL" id="MUGY01000052">
    <property type="protein sequence ID" value="OXA85804.1"/>
    <property type="molecule type" value="Genomic_DNA"/>
</dbReference>
<dbReference type="InterPro" id="IPR050131">
    <property type="entry name" value="Peptidase_S8_subtilisin-like"/>
</dbReference>
<dbReference type="PANTHER" id="PTHR43806">
    <property type="entry name" value="PEPTIDASE S8"/>
    <property type="match status" value="1"/>
</dbReference>
<dbReference type="Proteomes" id="UP000028712">
    <property type="component" value="Unassembled WGS sequence"/>
</dbReference>
<dbReference type="Proteomes" id="UP000198424">
    <property type="component" value="Unassembled WGS sequence"/>
</dbReference>
<dbReference type="STRING" id="991.IW20_22165"/>
<dbReference type="PROSITE" id="PS51892">
    <property type="entry name" value="SUBTILASE"/>
    <property type="match status" value="1"/>
</dbReference>
<protein>
    <submittedName>
        <fullName evidence="11">T9SS C-terminal target domain-containing protein</fullName>
    </submittedName>
</protein>
<reference evidence="11 13" key="2">
    <citation type="submission" date="2016-11" db="EMBL/GenBank/DDBJ databases">
        <title>Whole genomes of Flavobacteriaceae.</title>
        <authorList>
            <person name="Stine C."/>
            <person name="Li C."/>
            <person name="Tadesse D."/>
        </authorList>
    </citation>
    <scope>NUCLEOTIDE SEQUENCE [LARGE SCALE GENOMIC DNA]</scope>
    <source>
        <strain evidence="11 13">ATCC 29551</strain>
    </source>
</reference>
<keyword evidence="6" id="KW-1015">Disulfide bond</keyword>
<proteinExistence type="inferred from homology"/>
<feature type="signal peptide" evidence="8">
    <location>
        <begin position="1"/>
        <end position="19"/>
    </location>
</feature>
<dbReference type="eggNOG" id="COG1572">
    <property type="taxonomic scope" value="Bacteria"/>
</dbReference>
<dbReference type="Gene3D" id="2.60.120.200">
    <property type="match status" value="1"/>
</dbReference>
<dbReference type="InterPro" id="IPR013320">
    <property type="entry name" value="ConA-like_dom_sf"/>
</dbReference>
<dbReference type="CDD" id="cd00041">
    <property type="entry name" value="CUB"/>
    <property type="match status" value="1"/>
</dbReference>
<dbReference type="InterPro" id="IPR032179">
    <property type="entry name" value="Cry22Aa_Ig-like"/>
</dbReference>
<organism evidence="10 12">
    <name type="scientific">Flavobacterium hydatis</name>
    <name type="common">Cytophaga aquatilis</name>
    <dbReference type="NCBI Taxonomy" id="991"/>
    <lineage>
        <taxon>Bacteria</taxon>
        <taxon>Pseudomonadati</taxon>
        <taxon>Bacteroidota</taxon>
        <taxon>Flavobacteriia</taxon>
        <taxon>Flavobacteriales</taxon>
        <taxon>Flavobacteriaceae</taxon>
        <taxon>Flavobacterium</taxon>
    </lineage>
</organism>
<dbReference type="InterPro" id="IPR026444">
    <property type="entry name" value="Secre_tail"/>
</dbReference>
<dbReference type="Pfam" id="PF18962">
    <property type="entry name" value="Por_Secre_tail"/>
    <property type="match status" value="1"/>
</dbReference>
<evidence type="ECO:0000256" key="1">
    <source>
        <dbReference type="ARBA" id="ARBA00011073"/>
    </source>
</evidence>
<dbReference type="SUPFAM" id="SSF52743">
    <property type="entry name" value="Subtilisin-like"/>
    <property type="match status" value="1"/>
</dbReference>
<comment type="caution">
    <text evidence="10">The sequence shown here is derived from an EMBL/GenBank/DDBJ whole genome shotgun (WGS) entry which is preliminary data.</text>
</comment>
<dbReference type="InterPro" id="IPR008979">
    <property type="entry name" value="Galactose-bd-like_sf"/>
</dbReference>
<keyword evidence="3 8" id="KW-0732">Signal</keyword>
<evidence type="ECO:0000256" key="7">
    <source>
        <dbReference type="PROSITE-ProRule" id="PRU01240"/>
    </source>
</evidence>
<dbReference type="RefSeq" id="WP_035627409.1">
    <property type="nucleotide sequence ID" value="NZ_JBEWQG010000042.1"/>
</dbReference>
<dbReference type="eggNOG" id="COG1404">
    <property type="taxonomic scope" value="Bacteria"/>
</dbReference>
<evidence type="ECO:0000256" key="4">
    <source>
        <dbReference type="ARBA" id="ARBA00022801"/>
    </source>
</evidence>
<dbReference type="NCBIfam" id="TIGR04183">
    <property type="entry name" value="Por_Secre_tail"/>
    <property type="match status" value="1"/>
</dbReference>
<keyword evidence="5 7" id="KW-0720">Serine protease</keyword>